<dbReference type="EMBL" id="JAARXV010000005">
    <property type="protein sequence ID" value="MBC2142874.1"/>
    <property type="molecule type" value="Genomic_DNA"/>
</dbReference>
<comment type="caution">
    <text evidence="1">The sequence shown here is derived from an EMBL/GenBank/DDBJ whole genome shotgun (WGS) entry which is preliminary data.</text>
</comment>
<reference evidence="1 2" key="1">
    <citation type="submission" date="2020-03" db="EMBL/GenBank/DDBJ databases">
        <title>Soil Listeria distribution.</title>
        <authorList>
            <person name="Liao J."/>
            <person name="Wiedmann M."/>
        </authorList>
    </citation>
    <scope>NUCLEOTIDE SEQUENCE [LARGE SCALE GENOMIC DNA]</scope>
    <source>
        <strain evidence="1 2">FSL L7-0297</strain>
    </source>
</reference>
<organism evidence="1 2">
    <name type="scientific">Listeria innocua</name>
    <dbReference type="NCBI Taxonomy" id="1642"/>
    <lineage>
        <taxon>Bacteria</taxon>
        <taxon>Bacillati</taxon>
        <taxon>Bacillota</taxon>
        <taxon>Bacilli</taxon>
        <taxon>Bacillales</taxon>
        <taxon>Listeriaceae</taxon>
        <taxon>Listeria</taxon>
    </lineage>
</organism>
<name>A0AB73HAP6_LISIO</name>
<dbReference type="Proteomes" id="UP000552309">
    <property type="component" value="Unassembled WGS sequence"/>
</dbReference>
<evidence type="ECO:0000313" key="2">
    <source>
        <dbReference type="Proteomes" id="UP000552309"/>
    </source>
</evidence>
<dbReference type="RefSeq" id="WP_185543648.1">
    <property type="nucleotide sequence ID" value="NZ_JAARXV010000005.1"/>
</dbReference>
<dbReference type="AlphaFoldDB" id="A0AB73HAP6"/>
<evidence type="ECO:0000313" key="1">
    <source>
        <dbReference type="EMBL" id="MBC2142874.1"/>
    </source>
</evidence>
<sequence length="242" mass="28804">MRKNWTDEEIRVLQNNYEYVDTEIIANFLDRSYYSIKNKATRLGISKNYDWTEDDDIYLEYFVYENDDNIGKAAEFLGRTKEAVLNRLVKLRKRDSSVAYIRRPWTKKEDELLKNNYIIMSNDQFAERLRRTKSSVLGRKVLLGLTNKHMSKEDDKMIRHLGNQGYTIKEISAEMNLSYCLVKNYIRNHKINYRRESKNEINGWRKEADATYSHYINSKKIKEGEAGVNTSNTHEKKTNIMR</sequence>
<protein>
    <submittedName>
        <fullName evidence="1">Uncharacterized protein</fullName>
    </submittedName>
</protein>
<proteinExistence type="predicted"/>
<accession>A0AB73HAP6</accession>
<gene>
    <name evidence="1" type="ORF">HCA89_11170</name>
</gene>